<feature type="non-terminal residue" evidence="1">
    <location>
        <position position="1"/>
    </location>
</feature>
<comment type="caution">
    <text evidence="1">The sequence shown here is derived from an EMBL/GenBank/DDBJ whole genome shotgun (WGS) entry which is preliminary data.</text>
</comment>
<protein>
    <submittedName>
        <fullName evidence="1">33442_t:CDS:1</fullName>
    </submittedName>
</protein>
<dbReference type="InterPro" id="IPR027417">
    <property type="entry name" value="P-loop_NTPase"/>
</dbReference>
<evidence type="ECO:0000313" key="2">
    <source>
        <dbReference type="Proteomes" id="UP000789901"/>
    </source>
</evidence>
<name>A0ABN7XRA2_GIGMA</name>
<sequence length="44" mass="5185">ENIDEFFGTMASEDKNRVLERWNREITRIIIATMAFGIRIDTPN</sequence>
<dbReference type="Gene3D" id="3.40.50.300">
    <property type="entry name" value="P-loop containing nucleotide triphosphate hydrolases"/>
    <property type="match status" value="1"/>
</dbReference>
<accession>A0ABN7XRA2</accession>
<gene>
    <name evidence="1" type="ORF">GMARGA_LOCUS45275</name>
</gene>
<keyword evidence="2" id="KW-1185">Reference proteome</keyword>
<proteinExistence type="predicted"/>
<reference evidence="1 2" key="1">
    <citation type="submission" date="2021-06" db="EMBL/GenBank/DDBJ databases">
        <authorList>
            <person name="Kallberg Y."/>
            <person name="Tangrot J."/>
            <person name="Rosling A."/>
        </authorList>
    </citation>
    <scope>NUCLEOTIDE SEQUENCE [LARGE SCALE GENOMIC DNA]</scope>
    <source>
        <strain evidence="1 2">120-4 pot B 10/14</strain>
    </source>
</reference>
<dbReference type="Proteomes" id="UP000789901">
    <property type="component" value="Unassembled WGS sequence"/>
</dbReference>
<feature type="non-terminal residue" evidence="1">
    <location>
        <position position="44"/>
    </location>
</feature>
<dbReference type="EMBL" id="CAJVQB010160228">
    <property type="protein sequence ID" value="CAG8856454.1"/>
    <property type="molecule type" value="Genomic_DNA"/>
</dbReference>
<organism evidence="1 2">
    <name type="scientific">Gigaspora margarita</name>
    <dbReference type="NCBI Taxonomy" id="4874"/>
    <lineage>
        <taxon>Eukaryota</taxon>
        <taxon>Fungi</taxon>
        <taxon>Fungi incertae sedis</taxon>
        <taxon>Mucoromycota</taxon>
        <taxon>Glomeromycotina</taxon>
        <taxon>Glomeromycetes</taxon>
        <taxon>Diversisporales</taxon>
        <taxon>Gigasporaceae</taxon>
        <taxon>Gigaspora</taxon>
    </lineage>
</organism>
<evidence type="ECO:0000313" key="1">
    <source>
        <dbReference type="EMBL" id="CAG8856454.1"/>
    </source>
</evidence>